<dbReference type="InterPro" id="IPR011379">
    <property type="entry name" value="MazG-related_GP37"/>
</dbReference>
<proteinExistence type="predicted"/>
<comment type="caution">
    <text evidence="2">The sequence shown here is derived from an EMBL/GenBank/DDBJ whole genome shotgun (WGS) entry which is preliminary data.</text>
</comment>
<evidence type="ECO:0000259" key="1">
    <source>
        <dbReference type="Pfam" id="PF03819"/>
    </source>
</evidence>
<dbReference type="Pfam" id="PF03819">
    <property type="entry name" value="MazG"/>
    <property type="match status" value="1"/>
</dbReference>
<reference evidence="2" key="1">
    <citation type="submission" date="2020-10" db="EMBL/GenBank/DDBJ databases">
        <authorList>
            <person name="Gilroy R."/>
        </authorList>
    </citation>
    <scope>NUCLEOTIDE SEQUENCE</scope>
    <source>
        <strain evidence="2">ChiGjej1B1-24693</strain>
    </source>
</reference>
<dbReference type="InterPro" id="IPR052555">
    <property type="entry name" value="dCTP_Pyrophosphatase"/>
</dbReference>
<dbReference type="PANTHER" id="PTHR46523:SF1">
    <property type="entry name" value="DCTP PYROPHOSPHATASE 1"/>
    <property type="match status" value="1"/>
</dbReference>
<dbReference type="SUPFAM" id="SSF101386">
    <property type="entry name" value="all-alpha NTP pyrophosphatases"/>
    <property type="match status" value="1"/>
</dbReference>
<dbReference type="Gene3D" id="1.10.287.1080">
    <property type="entry name" value="MazG-like"/>
    <property type="match status" value="1"/>
</dbReference>
<sequence length="109" mass="12103">MDLKDYQQGALRTAAPRDKHNELLHLVLGLVGESGEIAEKFKKWVRDQGSDESRIDRDDIAKELGDVLWYVAVLADYLDLSLDDIAAANLDKLASRQHRGVLGGSGDNR</sequence>
<dbReference type="AlphaFoldDB" id="A0A9D1GUT2"/>
<name>A0A9D1GUT2_9ACTN</name>
<protein>
    <submittedName>
        <fullName evidence="2">Nucleoside triphosphate pyrophosphohydrolase family protein</fullName>
    </submittedName>
</protein>
<organism evidence="2 3">
    <name type="scientific">Candidatus Avipropionibacterium avicola</name>
    <dbReference type="NCBI Taxonomy" id="2840701"/>
    <lineage>
        <taxon>Bacteria</taxon>
        <taxon>Bacillati</taxon>
        <taxon>Actinomycetota</taxon>
        <taxon>Actinomycetes</taxon>
        <taxon>Propionibacteriales</taxon>
        <taxon>Propionibacteriaceae</taxon>
        <taxon>Propionibacteriaceae incertae sedis</taxon>
        <taxon>Candidatus Avipropionibacterium</taxon>
    </lineage>
</organism>
<accession>A0A9D1GUT2</accession>
<dbReference type="PANTHER" id="PTHR46523">
    <property type="entry name" value="DCTP PYROPHOSPHATASE 1"/>
    <property type="match status" value="1"/>
</dbReference>
<dbReference type="InterPro" id="IPR004518">
    <property type="entry name" value="MazG-like_dom"/>
</dbReference>
<reference evidence="2" key="2">
    <citation type="journal article" date="2021" name="PeerJ">
        <title>Extensive microbial diversity within the chicken gut microbiome revealed by metagenomics and culture.</title>
        <authorList>
            <person name="Gilroy R."/>
            <person name="Ravi A."/>
            <person name="Getino M."/>
            <person name="Pursley I."/>
            <person name="Horton D.L."/>
            <person name="Alikhan N.F."/>
            <person name="Baker D."/>
            <person name="Gharbi K."/>
            <person name="Hall N."/>
            <person name="Watson M."/>
            <person name="Adriaenssens E.M."/>
            <person name="Foster-Nyarko E."/>
            <person name="Jarju S."/>
            <person name="Secka A."/>
            <person name="Antonio M."/>
            <person name="Oren A."/>
            <person name="Chaudhuri R.R."/>
            <person name="La Ragione R."/>
            <person name="Hildebrand F."/>
            <person name="Pallen M.J."/>
        </authorList>
    </citation>
    <scope>NUCLEOTIDE SEQUENCE</scope>
    <source>
        <strain evidence="2">ChiGjej1B1-24693</strain>
    </source>
</reference>
<dbReference type="PIRSF" id="PIRSF006639">
    <property type="entry name" value="UCP006639_pph"/>
    <property type="match status" value="1"/>
</dbReference>
<feature type="domain" description="NTP pyrophosphohydrolase MazG-like" evidence="1">
    <location>
        <begin position="25"/>
        <end position="98"/>
    </location>
</feature>
<dbReference type="CDD" id="cd11541">
    <property type="entry name" value="NTP-PPase_u4"/>
    <property type="match status" value="1"/>
</dbReference>
<gene>
    <name evidence="2" type="ORF">IAA98_01125</name>
</gene>
<evidence type="ECO:0000313" key="3">
    <source>
        <dbReference type="Proteomes" id="UP000886842"/>
    </source>
</evidence>
<evidence type="ECO:0000313" key="2">
    <source>
        <dbReference type="EMBL" id="HIT74171.1"/>
    </source>
</evidence>
<dbReference type="Proteomes" id="UP000886842">
    <property type="component" value="Unassembled WGS sequence"/>
</dbReference>
<dbReference type="EMBL" id="DVLP01000034">
    <property type="protein sequence ID" value="HIT74171.1"/>
    <property type="molecule type" value="Genomic_DNA"/>
</dbReference>